<dbReference type="GO" id="GO:0016020">
    <property type="term" value="C:membrane"/>
    <property type="evidence" value="ECO:0007669"/>
    <property type="project" value="UniProtKB-SubCell"/>
</dbReference>
<feature type="domain" description="Bacterial sugar transferase" evidence="8">
    <location>
        <begin position="256"/>
        <end position="440"/>
    </location>
</feature>
<proteinExistence type="inferred from homology"/>
<evidence type="ECO:0000256" key="1">
    <source>
        <dbReference type="ARBA" id="ARBA00004141"/>
    </source>
</evidence>
<accession>A0A1H1LV77</accession>
<dbReference type="AlphaFoldDB" id="A0A1H1LV77"/>
<evidence type="ECO:0000256" key="2">
    <source>
        <dbReference type="ARBA" id="ARBA00006464"/>
    </source>
</evidence>
<keyword evidence="4 7" id="KW-0812">Transmembrane</keyword>
<evidence type="ECO:0000259" key="8">
    <source>
        <dbReference type="Pfam" id="PF02397"/>
    </source>
</evidence>
<evidence type="ECO:0000313" key="10">
    <source>
        <dbReference type="Proteomes" id="UP000198858"/>
    </source>
</evidence>
<keyword evidence="5 7" id="KW-1133">Transmembrane helix</keyword>
<comment type="subcellular location">
    <subcellularLocation>
        <location evidence="1">Membrane</location>
        <topology evidence="1">Multi-pass membrane protein</topology>
    </subcellularLocation>
</comment>
<feature type="transmembrane region" description="Helical" evidence="7">
    <location>
        <begin position="95"/>
        <end position="114"/>
    </location>
</feature>
<evidence type="ECO:0000256" key="7">
    <source>
        <dbReference type="SAM" id="Phobius"/>
    </source>
</evidence>
<reference evidence="9 10" key="1">
    <citation type="submission" date="2016-10" db="EMBL/GenBank/DDBJ databases">
        <authorList>
            <person name="Varghese N."/>
            <person name="Submissions S."/>
        </authorList>
    </citation>
    <scope>NUCLEOTIDE SEQUENCE [LARGE SCALE GENOMIC DNA]</scope>
    <source>
        <strain evidence="9 10">Mar_2010_102</strain>
    </source>
</reference>
<sequence>MKRSDLIIPISIVVHLIIIDFTLRYYLPDAFFDFITIIFYSFGWLLVAYFMDFYPTARKESFFEKFHRFLQVFLLFSLAYFTILAFKGIEVYARAQFYILGHLFINLLLFRILFFYTRNKWRLLGGNSVSVVVIGRDSNLKKIRSIFDTPELGYRYFGYFHKSASHSPTYLGEFEEAFEYILNNNIDEIYCLASQLNKSQLHEVIGFADNNLKKVKIIPDNKEIFTRAMDVELFNFIPILNLRKSPLETPVAGYGKRIFDIIFSSLVILGLLSWLVPLMYVLIKLESPGPLFFKQKRSGLNNESFYCFKFRSMTVNKDSDKLMASKGDARITKIGAFIRKTSIDELPQFFNVFLGHMSVVGPRPHMESHTDQYRNSVDKYLVRHYAKPGITGLAQVKGYRGEILEPRDIINRTRLDIFYLEKWSALMDMKIIYATVANAIQGEDKAY</sequence>
<dbReference type="InterPro" id="IPR017475">
    <property type="entry name" value="EPS_sugar_tfrase"/>
</dbReference>
<dbReference type="GO" id="GO:0016780">
    <property type="term" value="F:phosphotransferase activity, for other substituted phosphate groups"/>
    <property type="evidence" value="ECO:0007669"/>
    <property type="project" value="TreeGrafter"/>
</dbReference>
<feature type="transmembrane region" description="Helical" evidence="7">
    <location>
        <begin position="261"/>
        <end position="283"/>
    </location>
</feature>
<evidence type="ECO:0000313" key="9">
    <source>
        <dbReference type="EMBL" id="SDR77925.1"/>
    </source>
</evidence>
<organism evidence="9 10">
    <name type="scientific">Christiangramia echinicola</name>
    <dbReference type="NCBI Taxonomy" id="279359"/>
    <lineage>
        <taxon>Bacteria</taxon>
        <taxon>Pseudomonadati</taxon>
        <taxon>Bacteroidota</taxon>
        <taxon>Flavobacteriia</taxon>
        <taxon>Flavobacteriales</taxon>
        <taxon>Flavobacteriaceae</taxon>
        <taxon>Christiangramia</taxon>
    </lineage>
</organism>
<gene>
    <name evidence="9" type="ORF">SAMN04488552_0996</name>
</gene>
<name>A0A1H1LV77_9FLAO</name>
<feature type="transmembrane region" description="Helical" evidence="7">
    <location>
        <begin position="32"/>
        <end position="51"/>
    </location>
</feature>
<keyword evidence="10" id="KW-1185">Reference proteome</keyword>
<evidence type="ECO:0000256" key="3">
    <source>
        <dbReference type="ARBA" id="ARBA00022679"/>
    </source>
</evidence>
<dbReference type="Pfam" id="PF02397">
    <property type="entry name" value="Bac_transf"/>
    <property type="match status" value="1"/>
</dbReference>
<dbReference type="NCBIfam" id="TIGR03025">
    <property type="entry name" value="EPS_sugtrans"/>
    <property type="match status" value="1"/>
</dbReference>
<keyword evidence="6 7" id="KW-0472">Membrane</keyword>
<dbReference type="PANTHER" id="PTHR30576">
    <property type="entry name" value="COLANIC BIOSYNTHESIS UDP-GLUCOSE LIPID CARRIER TRANSFERASE"/>
    <property type="match status" value="1"/>
</dbReference>
<dbReference type="InterPro" id="IPR003362">
    <property type="entry name" value="Bact_transf"/>
</dbReference>
<dbReference type="RefSeq" id="WP_089661529.1">
    <property type="nucleotide sequence ID" value="NZ_LT629745.1"/>
</dbReference>
<evidence type="ECO:0000256" key="5">
    <source>
        <dbReference type="ARBA" id="ARBA00022989"/>
    </source>
</evidence>
<keyword evidence="3 9" id="KW-0808">Transferase</keyword>
<comment type="similarity">
    <text evidence="2">Belongs to the bacterial sugar transferase family.</text>
</comment>
<evidence type="ECO:0000256" key="4">
    <source>
        <dbReference type="ARBA" id="ARBA00022692"/>
    </source>
</evidence>
<dbReference type="EMBL" id="LT629745">
    <property type="protein sequence ID" value="SDR77925.1"/>
    <property type="molecule type" value="Genomic_DNA"/>
</dbReference>
<protein>
    <submittedName>
        <fullName evidence="9">Putative colanic acid biosysnthesis UDP-glucose lipid carrier transferase</fullName>
    </submittedName>
</protein>
<evidence type="ECO:0000256" key="6">
    <source>
        <dbReference type="ARBA" id="ARBA00023136"/>
    </source>
</evidence>
<feature type="transmembrane region" description="Helical" evidence="7">
    <location>
        <begin position="72"/>
        <end position="89"/>
    </location>
</feature>
<dbReference type="Pfam" id="PF13727">
    <property type="entry name" value="CoA_binding_3"/>
    <property type="match status" value="1"/>
</dbReference>
<dbReference type="PANTHER" id="PTHR30576:SF0">
    <property type="entry name" value="UNDECAPRENYL-PHOSPHATE N-ACETYLGALACTOSAMINYL 1-PHOSPHATE TRANSFERASE-RELATED"/>
    <property type="match status" value="1"/>
</dbReference>
<dbReference type="STRING" id="1250231.SAMN04488552_0996"/>
<feature type="transmembrane region" description="Helical" evidence="7">
    <location>
        <begin position="7"/>
        <end position="26"/>
    </location>
</feature>
<dbReference type="Proteomes" id="UP000198858">
    <property type="component" value="Chromosome I"/>
</dbReference>